<protein>
    <recommendedName>
        <fullName evidence="3">F-box domain-containing protein</fullName>
    </recommendedName>
</protein>
<dbReference type="Gene3D" id="1.20.1280.50">
    <property type="match status" value="1"/>
</dbReference>
<organism evidence="1 2">
    <name type="scientific">Cerrena zonata</name>
    <dbReference type="NCBI Taxonomy" id="2478898"/>
    <lineage>
        <taxon>Eukaryota</taxon>
        <taxon>Fungi</taxon>
        <taxon>Dikarya</taxon>
        <taxon>Basidiomycota</taxon>
        <taxon>Agaricomycotina</taxon>
        <taxon>Agaricomycetes</taxon>
        <taxon>Polyporales</taxon>
        <taxon>Cerrenaceae</taxon>
        <taxon>Cerrena</taxon>
    </lineage>
</organism>
<evidence type="ECO:0008006" key="3">
    <source>
        <dbReference type="Google" id="ProtNLM"/>
    </source>
</evidence>
<evidence type="ECO:0000313" key="1">
    <source>
        <dbReference type="EMBL" id="KAK7689054.1"/>
    </source>
</evidence>
<dbReference type="EMBL" id="JASBNA010000009">
    <property type="protein sequence ID" value="KAK7689054.1"/>
    <property type="molecule type" value="Genomic_DNA"/>
</dbReference>
<dbReference type="Proteomes" id="UP001385951">
    <property type="component" value="Unassembled WGS sequence"/>
</dbReference>
<comment type="caution">
    <text evidence="1">The sequence shown here is derived from an EMBL/GenBank/DDBJ whole genome shotgun (WGS) entry which is preliminary data.</text>
</comment>
<evidence type="ECO:0000313" key="2">
    <source>
        <dbReference type="Proteomes" id="UP001385951"/>
    </source>
</evidence>
<gene>
    <name evidence="1" type="ORF">QCA50_007745</name>
</gene>
<dbReference type="SUPFAM" id="SSF52047">
    <property type="entry name" value="RNI-like"/>
    <property type="match status" value="1"/>
</dbReference>
<proteinExistence type="predicted"/>
<name>A0AAW0GBN3_9APHY</name>
<dbReference type="InterPro" id="IPR036047">
    <property type="entry name" value="F-box-like_dom_sf"/>
</dbReference>
<sequence length="601" mass="67533">MPPDVDQAELELDKSALESFLASARKLFPPDKRFERLFPESSNRAATLAIDSHIFDITNLIDEVVGTLSRSVISLKSKRNNEAAINTLPEEILKDIFNIAGEGGYDHRCITRISWTCAVWRDICLSTSSQSLWRRIDLTSVPLPIADLFITRNKTIPFDLTVINGGSHPAYEAFCIAQKDFIRVLNMQLTIPTTSFSLRKLESQLLEVLSLHFLQGGTKPPDNHRIMDIFGTCPKLQHLTLDGIFLPSVSVAYDHLQTLNITLPSVVPDSLDIISILTRSSSLKVLHLSVWSRYSIFGNVTRMKAELIPLLQLQHLTLELPAADILHILSAITTGPHVSLRLKNTSDWDSDLLPLDSRCLPCLSSTVKLCIDREGRKIEMYRSLDPDSNMSEELFLVYTASTPNVFSISSLMYLTLNMHAVKELVFVDTTDQDQKLDAGLLITFLRLVSLADLRRLKLHSCRSNIYQLFAIHAQHAQPRLCHELEALYLESMPIDTDSIQTICSSLAPHVRSILVSKCSFDQTEEKAMSILDMITTIDFQVMDSRFLEPQSIIPTYEAPSEPINIAESSSTDIEPSPSLLIPPRALTKKALKKKKRNKDKE</sequence>
<keyword evidence="2" id="KW-1185">Reference proteome</keyword>
<dbReference type="AlphaFoldDB" id="A0AAW0GBN3"/>
<dbReference type="SUPFAM" id="SSF81383">
    <property type="entry name" value="F-box domain"/>
    <property type="match status" value="1"/>
</dbReference>
<accession>A0AAW0GBN3</accession>
<reference evidence="1 2" key="1">
    <citation type="submission" date="2022-09" db="EMBL/GenBank/DDBJ databases">
        <authorList>
            <person name="Palmer J.M."/>
        </authorList>
    </citation>
    <scope>NUCLEOTIDE SEQUENCE [LARGE SCALE GENOMIC DNA]</scope>
    <source>
        <strain evidence="1 2">DSM 7382</strain>
    </source>
</reference>